<keyword evidence="5" id="KW-0326">Glycosidase</keyword>
<evidence type="ECO:0000256" key="3">
    <source>
        <dbReference type="ARBA" id="ARBA00022801"/>
    </source>
</evidence>
<name>A0AA36CU91_9BILA</name>
<keyword evidence="2" id="KW-0732">Signal</keyword>
<dbReference type="PIRSF" id="PIRSF006336">
    <property type="entry name" value="B-gal"/>
    <property type="match status" value="1"/>
</dbReference>
<dbReference type="InterPro" id="IPR048913">
    <property type="entry name" value="BetaGal_gal-bd"/>
</dbReference>
<dbReference type="InterPro" id="IPR001944">
    <property type="entry name" value="Glycoside_Hdrlase_35"/>
</dbReference>
<dbReference type="FunFam" id="3.20.20.80:FF:000017">
    <property type="entry name" value="Beta-galactosidase"/>
    <property type="match status" value="1"/>
</dbReference>
<dbReference type="SUPFAM" id="SSF51445">
    <property type="entry name" value="(Trans)glycosidases"/>
    <property type="match status" value="1"/>
</dbReference>
<evidence type="ECO:0000256" key="1">
    <source>
        <dbReference type="ARBA" id="ARBA00009809"/>
    </source>
</evidence>
<protein>
    <recommendedName>
        <fullName evidence="11">Beta-galactosidase</fullName>
    </recommendedName>
</protein>
<comment type="similarity">
    <text evidence="1">Belongs to the glycosyl hydrolase 35 family.</text>
</comment>
<feature type="domain" description="Beta-galactosidase galactose-binding" evidence="8">
    <location>
        <begin position="488"/>
        <end position="547"/>
    </location>
</feature>
<dbReference type="Proteomes" id="UP001177023">
    <property type="component" value="Unassembled WGS sequence"/>
</dbReference>
<dbReference type="InterPro" id="IPR026283">
    <property type="entry name" value="B-gal_1-like"/>
</dbReference>
<evidence type="ECO:0000259" key="8">
    <source>
        <dbReference type="Pfam" id="PF21467"/>
    </source>
</evidence>
<keyword evidence="4" id="KW-0325">Glycoprotein</keyword>
<proteinExistence type="inferred from homology"/>
<dbReference type="Gene3D" id="2.60.120.260">
    <property type="entry name" value="Galactose-binding domain-like"/>
    <property type="match status" value="2"/>
</dbReference>
<feature type="domain" description="Glycoside hydrolase 35 catalytic" evidence="7">
    <location>
        <begin position="30"/>
        <end position="351"/>
    </location>
</feature>
<evidence type="ECO:0000259" key="7">
    <source>
        <dbReference type="Pfam" id="PF01301"/>
    </source>
</evidence>
<keyword evidence="3" id="KW-0378">Hydrolase</keyword>
<accession>A0AA36CU91</accession>
<sequence length="582" mass="65757">MLLFAVLLGVVAAPDPLPNRTFTVDYDAGQFLLDGRPFSDRSGEIHYFRMHENTWESRLRQLRNMGLDTIQTYVAWNFHEIFPGQYSFTGNRDLAKFVATAAKHDLKTILRIGPYICAEWENGGFPPYVTDSNLTLRSMDERYLAHVKRWFDVLLPRIKPLMYTNGGSVLMIQIENEYGLWGKCDKNYMGWLRDIVWHHLGSETVLFTTDPPDAVECGSVEGVLPTTDFGPRTNRSDIEKIMEGLRKYIPKGKGPLVNFEYYPGWITKWNETAEQIDKEMPRDQDIVNGAKWMRELNISYSFYMAYGGTNPGYWNGAHDDYPVLQSYDYGAPIREDGTLRPLWYALRSAIDRAAGGLDRPRTRAPWALTVPVVQAITIQQVIDQLAVLVPTKCGTFADCGLPFGTLCYHSRSGHTCEMLAAQSYGQTYCYGDDYWCVENTGRINYPSKNSKWGTAVDDKELVTAVFTEANIRLLGGMGPRLGNYGAGLYRGYLNLPSLSSETPVHISFENWGRGVLFVNGNNIGRYWSIGPQLSIYVDPNYLKSGSNEIIFLEMLDVNRGCIGGACHLSVSGKATWTHELRP</sequence>
<dbReference type="InterPro" id="IPR031330">
    <property type="entry name" value="Gly_Hdrlase_35_cat"/>
</dbReference>
<dbReference type="InterPro" id="IPR008979">
    <property type="entry name" value="Galactose-bd-like_sf"/>
</dbReference>
<organism evidence="9 10">
    <name type="scientific">Mesorhabditis spiculigera</name>
    <dbReference type="NCBI Taxonomy" id="96644"/>
    <lineage>
        <taxon>Eukaryota</taxon>
        <taxon>Metazoa</taxon>
        <taxon>Ecdysozoa</taxon>
        <taxon>Nematoda</taxon>
        <taxon>Chromadorea</taxon>
        <taxon>Rhabditida</taxon>
        <taxon>Rhabditina</taxon>
        <taxon>Rhabditomorpha</taxon>
        <taxon>Rhabditoidea</taxon>
        <taxon>Rhabditidae</taxon>
        <taxon>Mesorhabditinae</taxon>
        <taxon>Mesorhabditis</taxon>
    </lineage>
</organism>
<dbReference type="InterPro" id="IPR017853">
    <property type="entry name" value="GH"/>
</dbReference>
<feature type="non-terminal residue" evidence="9">
    <location>
        <position position="1"/>
    </location>
</feature>
<dbReference type="Gene3D" id="3.20.20.80">
    <property type="entry name" value="Glycosidases"/>
    <property type="match status" value="1"/>
</dbReference>
<feature type="active site" description="Nucleophile" evidence="6">
    <location>
        <position position="260"/>
    </location>
</feature>
<dbReference type="PANTHER" id="PTHR23421">
    <property type="entry name" value="BETA-GALACTOSIDASE RELATED"/>
    <property type="match status" value="1"/>
</dbReference>
<evidence type="ECO:0000256" key="5">
    <source>
        <dbReference type="ARBA" id="ARBA00023295"/>
    </source>
</evidence>
<dbReference type="PRINTS" id="PR00742">
    <property type="entry name" value="GLHYDRLASE35"/>
</dbReference>
<evidence type="ECO:0008006" key="11">
    <source>
        <dbReference type="Google" id="ProtNLM"/>
    </source>
</evidence>
<evidence type="ECO:0000313" key="9">
    <source>
        <dbReference type="EMBL" id="CAJ0575450.1"/>
    </source>
</evidence>
<reference evidence="9" key="1">
    <citation type="submission" date="2023-06" db="EMBL/GenBank/DDBJ databases">
        <authorList>
            <person name="Delattre M."/>
        </authorList>
    </citation>
    <scope>NUCLEOTIDE SEQUENCE</scope>
    <source>
        <strain evidence="9">AF72</strain>
    </source>
</reference>
<dbReference type="AlphaFoldDB" id="A0AA36CU91"/>
<evidence type="ECO:0000256" key="4">
    <source>
        <dbReference type="ARBA" id="ARBA00023180"/>
    </source>
</evidence>
<evidence type="ECO:0000313" key="10">
    <source>
        <dbReference type="Proteomes" id="UP001177023"/>
    </source>
</evidence>
<evidence type="ECO:0000256" key="2">
    <source>
        <dbReference type="ARBA" id="ARBA00022729"/>
    </source>
</evidence>
<dbReference type="EMBL" id="CATQJA010002639">
    <property type="protein sequence ID" value="CAJ0575450.1"/>
    <property type="molecule type" value="Genomic_DNA"/>
</dbReference>
<feature type="active site" description="Proton donor" evidence="6">
    <location>
        <position position="177"/>
    </location>
</feature>
<evidence type="ECO:0000256" key="6">
    <source>
        <dbReference type="PIRSR" id="PIRSR006336-1"/>
    </source>
</evidence>
<dbReference type="GO" id="GO:0004565">
    <property type="term" value="F:beta-galactosidase activity"/>
    <property type="evidence" value="ECO:0007669"/>
    <property type="project" value="InterPro"/>
</dbReference>
<comment type="caution">
    <text evidence="9">The sequence shown here is derived from an EMBL/GenBank/DDBJ whole genome shotgun (WGS) entry which is preliminary data.</text>
</comment>
<dbReference type="GO" id="GO:0005975">
    <property type="term" value="P:carbohydrate metabolic process"/>
    <property type="evidence" value="ECO:0007669"/>
    <property type="project" value="InterPro"/>
</dbReference>
<dbReference type="Pfam" id="PF21467">
    <property type="entry name" value="BetaGal_gal-bd"/>
    <property type="match status" value="1"/>
</dbReference>
<gene>
    <name evidence="9" type="ORF">MSPICULIGERA_LOCUS13760</name>
</gene>
<dbReference type="SUPFAM" id="SSF49785">
    <property type="entry name" value="Galactose-binding domain-like"/>
    <property type="match status" value="1"/>
</dbReference>
<dbReference type="Pfam" id="PF01301">
    <property type="entry name" value="Glyco_hydro_35"/>
    <property type="match status" value="1"/>
</dbReference>
<keyword evidence="10" id="KW-1185">Reference proteome</keyword>